<dbReference type="RefSeq" id="WP_279992559.1">
    <property type="nucleotide sequence ID" value="NZ_JAOBZK010000122.1"/>
</dbReference>
<proteinExistence type="predicted"/>
<comment type="caution">
    <text evidence="1">The sequence shown here is derived from an EMBL/GenBank/DDBJ whole genome shotgun (WGS) entry which is preliminary data.</text>
</comment>
<dbReference type="InterPro" id="IPR026325">
    <property type="entry name" value="DUF932"/>
</dbReference>
<feature type="non-terminal residue" evidence="1">
    <location>
        <position position="239"/>
    </location>
</feature>
<evidence type="ECO:0000313" key="2">
    <source>
        <dbReference type="Proteomes" id="UP001158644"/>
    </source>
</evidence>
<organism evidence="1 2">
    <name type="scientific">Achromobacter mucicolens</name>
    <dbReference type="NCBI Taxonomy" id="1389922"/>
    <lineage>
        <taxon>Bacteria</taxon>
        <taxon>Pseudomonadati</taxon>
        <taxon>Pseudomonadota</taxon>
        <taxon>Betaproteobacteria</taxon>
        <taxon>Burkholderiales</taxon>
        <taxon>Alcaligenaceae</taxon>
        <taxon>Achromobacter</taxon>
    </lineage>
</organism>
<gene>
    <name evidence="1" type="ORF">N5C72_29225</name>
</gene>
<name>A0ABD4Z313_9BURK</name>
<dbReference type="Pfam" id="PF06067">
    <property type="entry name" value="DUF932"/>
    <property type="match status" value="1"/>
</dbReference>
<dbReference type="EMBL" id="JAOBZK010000122">
    <property type="protein sequence ID" value="MDH1182172.1"/>
    <property type="molecule type" value="Genomic_DNA"/>
</dbReference>
<evidence type="ECO:0000313" key="1">
    <source>
        <dbReference type="EMBL" id="MDH1182172.1"/>
    </source>
</evidence>
<protein>
    <submittedName>
        <fullName evidence="1">DUF945 domain-containing protein</fullName>
    </submittedName>
</protein>
<sequence>MSLVSRFAPQSPILRSDRPLSDDRIRAVVPSIFADAPHGSRSDRYAYIPTSTVLTKLRQEGFEPFMVCQTRVRNEDRREYTKHLIRLRHASQINGDEANEIILLNSHDGTSSYQMLAGMFRFVCHNGLVCGDTTADIRVPHKGDVASQVIEGAYGVLEGFERVHNARDAMRTITLDEGEAEVFANSALALKYDDPAKSTPVTESQLLAPRRWDDRKNDLWAVFNRVQENLVKGGLNGRT</sequence>
<accession>A0ABD4Z313</accession>
<dbReference type="AlphaFoldDB" id="A0ABD4Z313"/>
<reference evidence="1 2" key="1">
    <citation type="submission" date="2022-09" db="EMBL/GenBank/DDBJ databases">
        <title>Intensive care unit water sources are persistently colonized with multi-drug resistant bacteria and are the site of extensive horizontal gene transfer of antibiotic resistance genes.</title>
        <authorList>
            <person name="Diorio-Toth L."/>
        </authorList>
    </citation>
    <scope>NUCLEOTIDE SEQUENCE [LARGE SCALE GENOMIC DNA]</scope>
    <source>
        <strain evidence="1 2">GD03967</strain>
    </source>
</reference>
<dbReference type="Proteomes" id="UP001158644">
    <property type="component" value="Unassembled WGS sequence"/>
</dbReference>